<dbReference type="CDD" id="cd04657">
    <property type="entry name" value="Piwi_ago-like"/>
    <property type="match status" value="1"/>
</dbReference>
<proteinExistence type="predicted"/>
<dbReference type="CDD" id="cd02846">
    <property type="entry name" value="PAZ_argonaute_like"/>
    <property type="match status" value="1"/>
</dbReference>
<dbReference type="InterPro" id="IPR012337">
    <property type="entry name" value="RNaseH-like_sf"/>
</dbReference>
<feature type="domain" description="PAZ" evidence="1">
    <location>
        <begin position="176"/>
        <end position="269"/>
    </location>
</feature>
<dbReference type="PROSITE" id="PS50821">
    <property type="entry name" value="PAZ"/>
    <property type="match status" value="1"/>
</dbReference>
<evidence type="ECO:0000259" key="2">
    <source>
        <dbReference type="PROSITE" id="PS50822"/>
    </source>
</evidence>
<comment type="caution">
    <text evidence="3">The sequence shown here is derived from an EMBL/GenBank/DDBJ whole genome shotgun (WGS) entry which is preliminary data.</text>
</comment>
<dbReference type="InterPro" id="IPR036085">
    <property type="entry name" value="PAZ_dom_sf"/>
</dbReference>
<dbReference type="InterPro" id="IPR036397">
    <property type="entry name" value="RNaseH_sf"/>
</dbReference>
<feature type="domain" description="Piwi" evidence="2">
    <location>
        <begin position="429"/>
        <end position="733"/>
    </location>
</feature>
<protein>
    <recommendedName>
        <fullName evidence="5">Eukaryotic translation initiation factor 2C</fullName>
    </recommendedName>
</protein>
<dbReference type="Gene3D" id="3.30.420.10">
    <property type="entry name" value="Ribonuclease H-like superfamily/Ribonuclease H"/>
    <property type="match status" value="1"/>
</dbReference>
<dbReference type="GO" id="GO:0003723">
    <property type="term" value="F:RNA binding"/>
    <property type="evidence" value="ECO:0007669"/>
    <property type="project" value="InterPro"/>
</dbReference>
<evidence type="ECO:0008006" key="5">
    <source>
        <dbReference type="Google" id="ProtNLM"/>
    </source>
</evidence>
<dbReference type="InterPro" id="IPR003100">
    <property type="entry name" value="PAZ_dom"/>
</dbReference>
<organism evidence="3 4">
    <name type="scientific">Paragonimus westermani</name>
    <dbReference type="NCBI Taxonomy" id="34504"/>
    <lineage>
        <taxon>Eukaryota</taxon>
        <taxon>Metazoa</taxon>
        <taxon>Spiralia</taxon>
        <taxon>Lophotrochozoa</taxon>
        <taxon>Platyhelminthes</taxon>
        <taxon>Trematoda</taxon>
        <taxon>Digenea</taxon>
        <taxon>Plagiorchiida</taxon>
        <taxon>Troglotremata</taxon>
        <taxon>Troglotrematidae</taxon>
        <taxon>Paragonimus</taxon>
    </lineage>
</organism>
<dbReference type="PANTHER" id="PTHR22891">
    <property type="entry name" value="EUKARYOTIC TRANSLATION INITIATION FACTOR 2C"/>
    <property type="match status" value="1"/>
</dbReference>
<dbReference type="PROSITE" id="PS50822">
    <property type="entry name" value="PIWI"/>
    <property type="match status" value="1"/>
</dbReference>
<evidence type="ECO:0000313" key="4">
    <source>
        <dbReference type="Proteomes" id="UP000699462"/>
    </source>
</evidence>
<dbReference type="Gene3D" id="2.170.260.10">
    <property type="entry name" value="paz domain"/>
    <property type="match status" value="1"/>
</dbReference>
<evidence type="ECO:0000259" key="1">
    <source>
        <dbReference type="PROSITE" id="PS50821"/>
    </source>
</evidence>
<name>A0A8T0D3Y7_9TREM</name>
<sequence length="760" mass="86633">MPPREKRALLHHLIPTLPKQTLYDGGHIIFAEQPISGVTTSGCNHTLEVPDPLEPGLLILTYRILETQTISTGDILDYLNNRDATTISMPQDAIRVLDCFFKTFFSEFSLKSLGKMALFEKDPTQKFQQKLFGVHRGYLASVRPQWKVRINFDLTFKAFLIAGNLADVLYDKYGDDMGNRVRQMLDDVKGIRVQTNKLYKEKTSHVRRFTIHGISSEPASKLIILELKQSVKDYFEKKYGLKLRYDLPCIKTKPNREEYIPMELLDIMPFQSPNPRKYDLASDIIRVAAKPPQLRFKEIQDFLRLVLLKKQSSLQAYSVKICDQPVSIMGRVLKTPVANFGGANCQLTRGKWIVKSFHTQALEGKPIIGAVFSVPPHRNGSWARGVVLQQLPTVARGYGISFDLRDSGDLYPAAMLAQLKTLPAKGFNIAILVLLDDFNYGEIKRLGDIRFGIRTQCVRDRTLKKPNVMQNLLLKINGKLGGTNWILPELTHNHPGDRFMVFGADVTHPSPTQAQELRKSVAAMTGSVSLDLMRYAAVVRQQATTRSADRGIREIIDQMGSMMEELLKCYIRKYDFPTKLIFYRDGVSEGQFQTVLTEELRAIQNTCTKLRPDYQPAITYIVVQKRHHIRLIPEKPDPRNRTGNVDPGTVVDREITHHREFDFYLCSAEGIQGTSKPAKYHVLYDDSNWSSDALQAFTFYLCHAYMRCSRSVSYPAPTYYSHLAAFRARDWLNGTQNLQGVLEDERFCVHSSQVEGMFFL</sequence>
<dbReference type="OrthoDB" id="10252740at2759"/>
<dbReference type="InterPro" id="IPR003165">
    <property type="entry name" value="Piwi"/>
</dbReference>
<keyword evidence="4" id="KW-1185">Reference proteome</keyword>
<dbReference type="EMBL" id="JTDF01019161">
    <property type="protein sequence ID" value="KAF8562565.1"/>
    <property type="molecule type" value="Genomic_DNA"/>
</dbReference>
<dbReference type="InterPro" id="IPR045246">
    <property type="entry name" value="Piwi_ago-like"/>
</dbReference>
<dbReference type="AlphaFoldDB" id="A0A8T0D3Y7"/>
<dbReference type="Proteomes" id="UP000699462">
    <property type="component" value="Unassembled WGS sequence"/>
</dbReference>
<dbReference type="SUPFAM" id="SSF53098">
    <property type="entry name" value="Ribonuclease H-like"/>
    <property type="match status" value="1"/>
</dbReference>
<evidence type="ECO:0000313" key="3">
    <source>
        <dbReference type="EMBL" id="KAF8562565.1"/>
    </source>
</evidence>
<dbReference type="Pfam" id="PF02171">
    <property type="entry name" value="Piwi"/>
    <property type="match status" value="1"/>
</dbReference>
<accession>A0A8T0D3Y7</accession>
<dbReference type="Gene3D" id="3.40.50.2300">
    <property type="match status" value="1"/>
</dbReference>
<dbReference type="SUPFAM" id="SSF101690">
    <property type="entry name" value="PAZ domain"/>
    <property type="match status" value="1"/>
</dbReference>
<gene>
    <name evidence="3" type="ORF">P879_07423</name>
</gene>
<dbReference type="SMART" id="SM00950">
    <property type="entry name" value="Piwi"/>
    <property type="match status" value="1"/>
</dbReference>
<dbReference type="Pfam" id="PF02170">
    <property type="entry name" value="PAZ"/>
    <property type="match status" value="1"/>
</dbReference>
<reference evidence="3 4" key="1">
    <citation type="submission" date="2019-07" db="EMBL/GenBank/DDBJ databases">
        <title>Annotation for the trematode Paragonimus westermani.</title>
        <authorList>
            <person name="Choi Y.-J."/>
        </authorList>
    </citation>
    <scope>NUCLEOTIDE SEQUENCE [LARGE SCALE GENOMIC DNA]</scope>
    <source>
        <strain evidence="3">180907_Pwestermani</strain>
    </source>
</reference>